<gene>
    <name evidence="2" type="ORF">HCZ30_07585</name>
</gene>
<accession>A0ABX0VWF2</accession>
<dbReference type="InterPro" id="IPR000073">
    <property type="entry name" value="AB_hydrolase_1"/>
</dbReference>
<dbReference type="InterPro" id="IPR029058">
    <property type="entry name" value="AB_hydrolase_fold"/>
</dbReference>
<proteinExistence type="predicted"/>
<dbReference type="Gene3D" id="3.40.50.1820">
    <property type="entry name" value="alpha/beta hydrolase"/>
    <property type="match status" value="1"/>
</dbReference>
<dbReference type="InterPro" id="IPR050228">
    <property type="entry name" value="Carboxylesterase_BioH"/>
</dbReference>
<dbReference type="SUPFAM" id="SSF53474">
    <property type="entry name" value="alpha/beta-Hydrolases"/>
    <property type="match status" value="1"/>
</dbReference>
<dbReference type="PANTHER" id="PTHR43194:SF2">
    <property type="entry name" value="PEROXISOMAL MEMBRANE PROTEIN LPX1"/>
    <property type="match status" value="1"/>
</dbReference>
<feature type="domain" description="AB hydrolase-1" evidence="1">
    <location>
        <begin position="44"/>
        <end position="218"/>
    </location>
</feature>
<dbReference type="GO" id="GO:0016787">
    <property type="term" value="F:hydrolase activity"/>
    <property type="evidence" value="ECO:0007669"/>
    <property type="project" value="UniProtKB-KW"/>
</dbReference>
<dbReference type="PANTHER" id="PTHR43194">
    <property type="entry name" value="HYDROLASE ALPHA/BETA FOLD FAMILY"/>
    <property type="match status" value="1"/>
</dbReference>
<evidence type="ECO:0000313" key="2">
    <source>
        <dbReference type="EMBL" id="NIY72296.1"/>
    </source>
</evidence>
<reference evidence="2 3" key="1">
    <citation type="submission" date="2020-03" db="EMBL/GenBank/DDBJ databases">
        <title>Bacterial isolates of synthetic phycosphere.</title>
        <authorList>
            <person name="Fu H."/>
            <person name="Moran M.A."/>
        </authorList>
    </citation>
    <scope>NUCLEOTIDE SEQUENCE [LARGE SCALE GENOMIC DNA]</scope>
    <source>
        <strain evidence="2 3">HF1</strain>
    </source>
</reference>
<dbReference type="PRINTS" id="PR00111">
    <property type="entry name" value="ABHYDROLASE"/>
</dbReference>
<keyword evidence="2" id="KW-0378">Hydrolase</keyword>
<name>A0ABX0VWF2_9RHOB</name>
<organism evidence="2 3">
    <name type="scientific">Marivivens donghaensis</name>
    <dbReference type="NCBI Taxonomy" id="1699413"/>
    <lineage>
        <taxon>Bacteria</taxon>
        <taxon>Pseudomonadati</taxon>
        <taxon>Pseudomonadota</taxon>
        <taxon>Alphaproteobacteria</taxon>
        <taxon>Rhodobacterales</taxon>
        <taxon>Paracoccaceae</taxon>
        <taxon>Marivivens group</taxon>
        <taxon>Marivivens</taxon>
    </lineage>
</organism>
<dbReference type="Pfam" id="PF00561">
    <property type="entry name" value="Abhydrolase_1"/>
    <property type="match status" value="1"/>
</dbReference>
<comment type="caution">
    <text evidence="2">The sequence shown here is derived from an EMBL/GenBank/DDBJ whole genome shotgun (WGS) entry which is preliminary data.</text>
</comment>
<keyword evidence="3" id="KW-1185">Reference proteome</keyword>
<evidence type="ECO:0000313" key="3">
    <source>
        <dbReference type="Proteomes" id="UP000709466"/>
    </source>
</evidence>
<sequence>MLEPLVFLPDIATDVRLFLPQITAMTHERPVMAAPVGQGDRVDDIASALMQSLPAKFALCGQGLGGMVAMEVMRRAPERVMRIALINTSPLQETPQDAAEREVHVMAARAGRLEDAVTGEIPISSLAPGQHRQDVMNKLMAMARTAGADLFVRQSRAMQRRRDQQSTLRRVRQPAVVICGEHDTVFPMRRQETMASLIPDAKFVVMPDAGHMPSLEAPSALTKHLRDWLAMPQAW</sequence>
<protein>
    <submittedName>
        <fullName evidence="2">Alpha/beta fold hydrolase</fullName>
    </submittedName>
</protein>
<evidence type="ECO:0000259" key="1">
    <source>
        <dbReference type="Pfam" id="PF00561"/>
    </source>
</evidence>
<dbReference type="Proteomes" id="UP000709466">
    <property type="component" value="Unassembled WGS sequence"/>
</dbReference>
<dbReference type="EMBL" id="JAATOP010000004">
    <property type="protein sequence ID" value="NIY72296.1"/>
    <property type="molecule type" value="Genomic_DNA"/>
</dbReference>